<feature type="region of interest" description="Disordered" evidence="1">
    <location>
        <begin position="1"/>
        <end position="23"/>
    </location>
</feature>
<dbReference type="STRING" id="6239.C49C3.6.1"/>
<evidence type="ECO:0000256" key="1">
    <source>
        <dbReference type="SAM" id="MobiDB-lite"/>
    </source>
</evidence>
<dbReference type="EMBL" id="BX284604">
    <property type="protein sequence ID" value="CAB05160.1"/>
    <property type="molecule type" value="Genomic_DNA"/>
</dbReference>
<dbReference type="PaxDb" id="6239-C49C3.6"/>
<accession>Q9XUF8</accession>
<feature type="region of interest" description="Disordered" evidence="1">
    <location>
        <begin position="168"/>
        <end position="205"/>
    </location>
</feature>
<feature type="compositionally biased region" description="Polar residues" evidence="1">
    <location>
        <begin position="181"/>
        <end position="204"/>
    </location>
</feature>
<dbReference type="InParanoid" id="Q9XUF8"/>
<dbReference type="FunCoup" id="Q9XUF8">
    <property type="interactions" value="1"/>
</dbReference>
<dbReference type="WormBase" id="C49C3.6">
    <property type="protein sequence ID" value="CE19745"/>
    <property type="gene ID" value="WBGene00008196"/>
</dbReference>
<dbReference type="IntAct" id="Q9XUF8">
    <property type="interactions" value="1"/>
</dbReference>
<dbReference type="KEGG" id="cel:CELE_C49C3.6"/>
<evidence type="ECO:0000313" key="3">
    <source>
        <dbReference type="Proteomes" id="UP000001940"/>
    </source>
</evidence>
<dbReference type="PIR" id="T20059">
    <property type="entry name" value="T20059"/>
</dbReference>
<reference evidence="2 3" key="1">
    <citation type="journal article" date="1998" name="Science">
        <title>Genome sequence of the nematode C. elegans: a platform for investigating biology.</title>
        <authorList>
            <consortium name="The C. elegans sequencing consortium"/>
            <person name="Sulson J.E."/>
            <person name="Waterston R."/>
        </authorList>
    </citation>
    <scope>NUCLEOTIDE SEQUENCE [LARGE SCALE GENOMIC DNA]</scope>
    <source>
        <strain evidence="2 3">Bristol N2</strain>
    </source>
</reference>
<evidence type="ECO:0000313" key="4">
    <source>
        <dbReference type="WormBase" id="C49C3.6"/>
    </source>
</evidence>
<sequence>MPLSKRRAAGRINGLKGPPAKKRKEIERHEALLMHPLAYTAEQYEQVAEESKFYKNCFETTAAENVELLKSNDQLKKELELLKNQQGNQLKVDMKFKSQIESTRQSNMTLLREREIWQNRYYDVLAEKLALSARVKSMMGDIVESVEVPNDSNGNTWELREDLEIDRSARRKTEEEPKAQKMNSTRGSLPRNQCSTRSNNQTPNEMLLKMAIGLDTTSVN</sequence>
<feature type="compositionally biased region" description="Basic and acidic residues" evidence="1">
    <location>
        <begin position="168"/>
        <end position="179"/>
    </location>
</feature>
<dbReference type="Proteomes" id="UP000001940">
    <property type="component" value="Chromosome IV"/>
</dbReference>
<dbReference type="SMR" id="Q9XUF8"/>
<organism evidence="2 3">
    <name type="scientific">Caenorhabditis elegans</name>
    <dbReference type="NCBI Taxonomy" id="6239"/>
    <lineage>
        <taxon>Eukaryota</taxon>
        <taxon>Metazoa</taxon>
        <taxon>Ecdysozoa</taxon>
        <taxon>Nematoda</taxon>
        <taxon>Chromadorea</taxon>
        <taxon>Rhabditida</taxon>
        <taxon>Rhabditina</taxon>
        <taxon>Rhabditomorpha</taxon>
        <taxon>Rhabditoidea</taxon>
        <taxon>Rhabditidae</taxon>
        <taxon>Peloderinae</taxon>
        <taxon>Caenorhabditis</taxon>
    </lineage>
</organism>
<keyword evidence="3" id="KW-1185">Reference proteome</keyword>
<dbReference type="AlphaFoldDB" id="Q9XUF8"/>
<gene>
    <name evidence="2 4" type="ORF">C49C3.6</name>
    <name evidence="2" type="ORF">CELE_C49C3.6</name>
</gene>
<dbReference type="GeneID" id="178515"/>
<dbReference type="RefSeq" id="NP_503082.1">
    <property type="nucleotide sequence ID" value="NM_070681.4"/>
</dbReference>
<dbReference type="eggNOG" id="ENOG502TK78">
    <property type="taxonomic scope" value="Eukaryota"/>
</dbReference>
<proteinExistence type="predicted"/>
<dbReference type="HOGENOM" id="CLU_087717_0_0_1"/>
<evidence type="ECO:0000313" key="2">
    <source>
        <dbReference type="EMBL" id="CAB05160.1"/>
    </source>
</evidence>
<dbReference type="Bgee" id="WBGene00008196">
    <property type="expression patterns" value="Expressed in germ line (C elegans) and 4 other cell types or tissues"/>
</dbReference>
<protein>
    <submittedName>
        <fullName evidence="2">Uncharacterized protein</fullName>
    </submittedName>
</protein>
<name>Q9XUF8_CAEEL</name>
<dbReference type="CTD" id="178515"/>
<dbReference type="AGR" id="WB:WBGene00008196"/>
<dbReference type="UCSC" id="C49C3.6">
    <property type="organism name" value="c. elegans"/>
</dbReference>